<gene>
    <name evidence="2" type="ORF">CHARACLAT_021403</name>
</gene>
<accession>A0ABU7EBT3</accession>
<evidence type="ECO:0000313" key="3">
    <source>
        <dbReference type="Proteomes" id="UP001352852"/>
    </source>
</evidence>
<protein>
    <submittedName>
        <fullName evidence="2">Uncharacterized protein</fullName>
    </submittedName>
</protein>
<dbReference type="EMBL" id="JAHUTJ010051271">
    <property type="protein sequence ID" value="MED6284674.1"/>
    <property type="molecule type" value="Genomic_DNA"/>
</dbReference>
<name>A0ABU7EBT3_9TELE</name>
<keyword evidence="3" id="KW-1185">Reference proteome</keyword>
<keyword evidence="1" id="KW-0472">Membrane</keyword>
<keyword evidence="1" id="KW-0812">Transmembrane</keyword>
<evidence type="ECO:0000313" key="2">
    <source>
        <dbReference type="EMBL" id="MED6284674.1"/>
    </source>
</evidence>
<reference evidence="2 3" key="1">
    <citation type="submission" date="2021-06" db="EMBL/GenBank/DDBJ databases">
        <authorList>
            <person name="Palmer J.M."/>
        </authorList>
    </citation>
    <scope>NUCLEOTIDE SEQUENCE [LARGE SCALE GENOMIC DNA]</scope>
    <source>
        <strain evidence="2 3">CL_MEX2019</strain>
        <tissue evidence="2">Muscle</tissue>
    </source>
</reference>
<comment type="caution">
    <text evidence="2">The sequence shown here is derived from an EMBL/GenBank/DDBJ whole genome shotgun (WGS) entry which is preliminary data.</text>
</comment>
<organism evidence="2 3">
    <name type="scientific">Characodon lateralis</name>
    <dbReference type="NCBI Taxonomy" id="208331"/>
    <lineage>
        <taxon>Eukaryota</taxon>
        <taxon>Metazoa</taxon>
        <taxon>Chordata</taxon>
        <taxon>Craniata</taxon>
        <taxon>Vertebrata</taxon>
        <taxon>Euteleostomi</taxon>
        <taxon>Actinopterygii</taxon>
        <taxon>Neopterygii</taxon>
        <taxon>Teleostei</taxon>
        <taxon>Neoteleostei</taxon>
        <taxon>Acanthomorphata</taxon>
        <taxon>Ovalentaria</taxon>
        <taxon>Atherinomorphae</taxon>
        <taxon>Cyprinodontiformes</taxon>
        <taxon>Goodeidae</taxon>
        <taxon>Characodon</taxon>
    </lineage>
</organism>
<keyword evidence="1" id="KW-1133">Transmembrane helix</keyword>
<proteinExistence type="predicted"/>
<feature type="non-terminal residue" evidence="2">
    <location>
        <position position="1"/>
    </location>
</feature>
<sequence>VAIKPNSADGLGGRTAAHHGPLKDLLAACAESTWCLDSGEFTSDWFKQSNTNDLEWPMQSFVFLVFPPAPADSSSLNCSIIRLPTCYFRYQLAQWPDSANCDSYWEDHNRVVIARGSLFNETIVETLTDEHIDLKICQHHLRHRTDCLETEWVVDCRVNCSFFKLDDCPPTTKFCLSESVCFDSFTGALIFGAPAAFFLLVLIIACAIFKYKRRPSAAGNMLYAAPPEQVQIQPIQVKNGD</sequence>
<dbReference type="Proteomes" id="UP001352852">
    <property type="component" value="Unassembled WGS sequence"/>
</dbReference>
<evidence type="ECO:0000256" key="1">
    <source>
        <dbReference type="SAM" id="Phobius"/>
    </source>
</evidence>
<feature type="transmembrane region" description="Helical" evidence="1">
    <location>
        <begin position="185"/>
        <end position="209"/>
    </location>
</feature>